<evidence type="ECO:0000313" key="7">
    <source>
        <dbReference type="EMBL" id="GLQ86111.1"/>
    </source>
</evidence>
<dbReference type="PANTHER" id="PTHR43123:SF4">
    <property type="entry name" value="POLYSACCHARIDE DEACETYLASE"/>
    <property type="match status" value="1"/>
</dbReference>
<dbReference type="InterPro" id="IPR011330">
    <property type="entry name" value="Glyco_hydro/deAcase_b/a-brl"/>
</dbReference>
<dbReference type="SUPFAM" id="SSF88713">
    <property type="entry name" value="Glycoside hydrolase/deacetylase"/>
    <property type="match status" value="1"/>
</dbReference>
<evidence type="ECO:0000256" key="1">
    <source>
        <dbReference type="ARBA" id="ARBA00003236"/>
    </source>
</evidence>
<comment type="similarity">
    <text evidence="2">Belongs to the polysaccharide deacetylase family.</text>
</comment>
<dbReference type="EMBL" id="BSNZ01000032">
    <property type="protein sequence ID" value="GLQ86111.1"/>
    <property type="molecule type" value="Genomic_DNA"/>
</dbReference>
<dbReference type="Proteomes" id="UP001156708">
    <property type="component" value="Unassembled WGS sequence"/>
</dbReference>
<sequence length="303" mass="34280">MFGLSDRDFVGYARNVPVMQWPDGSQIAVSFVINIEEGSEQSVTDGDPAGESLGEVARSPAPGERDLAMETTYEYGGRAGLWRVLKLFDRYGMSVSLYACSVAVERNPDLADYLSGPISHEIVCHGYRWEDVTQLGAEQEREHIRLAIESLQKTTGKTPAGWYCRYAPSIHTRRLLIEHGGFEYDCDSYADDLPFTVNVDGREWCVVPHAFDTNDIKFWRGGLSTSNDFFEYLKDSFDVLYREGETHPKMMTISLHTRIIGRPGRFAALEKFVDYIRTKEKVWVSTRGQIASAYRQSAGQERA</sequence>
<comment type="caution">
    <text evidence="7">The sequence shown here is derived from an EMBL/GenBank/DDBJ whole genome shotgun (WGS) entry which is preliminary data.</text>
</comment>
<dbReference type="GO" id="GO:0005975">
    <property type="term" value="P:carbohydrate metabolic process"/>
    <property type="evidence" value="ECO:0007669"/>
    <property type="project" value="InterPro"/>
</dbReference>
<evidence type="ECO:0000256" key="2">
    <source>
        <dbReference type="ARBA" id="ARBA00010973"/>
    </source>
</evidence>
<evidence type="ECO:0000259" key="6">
    <source>
        <dbReference type="PROSITE" id="PS51677"/>
    </source>
</evidence>
<protein>
    <recommendedName>
        <fullName evidence="3">Chitooligosaccharide deacetylase</fullName>
    </recommendedName>
    <alternativeName>
        <fullName evidence="4">Nodulation protein B</fullName>
    </alternativeName>
</protein>
<feature type="region of interest" description="Disordered" evidence="5">
    <location>
        <begin position="40"/>
        <end position="60"/>
    </location>
</feature>
<proteinExistence type="inferred from homology"/>
<dbReference type="Gene3D" id="3.20.20.370">
    <property type="entry name" value="Glycoside hydrolase/deacetylase"/>
    <property type="match status" value="1"/>
</dbReference>
<evidence type="ECO:0000313" key="8">
    <source>
        <dbReference type="Proteomes" id="UP001156708"/>
    </source>
</evidence>
<dbReference type="AlphaFoldDB" id="A0AA37SJQ1"/>
<evidence type="ECO:0000256" key="4">
    <source>
        <dbReference type="ARBA" id="ARBA00032976"/>
    </source>
</evidence>
<organism evidence="7 8">
    <name type="scientific">Gluconobacter sphaericus NBRC 12467</name>
    <dbReference type="NCBI Taxonomy" id="1307951"/>
    <lineage>
        <taxon>Bacteria</taxon>
        <taxon>Pseudomonadati</taxon>
        <taxon>Pseudomonadota</taxon>
        <taxon>Alphaproteobacteria</taxon>
        <taxon>Acetobacterales</taxon>
        <taxon>Acetobacteraceae</taxon>
        <taxon>Gluconobacter</taxon>
    </lineage>
</organism>
<evidence type="ECO:0000256" key="5">
    <source>
        <dbReference type="SAM" id="MobiDB-lite"/>
    </source>
</evidence>
<evidence type="ECO:0000256" key="3">
    <source>
        <dbReference type="ARBA" id="ARBA00020071"/>
    </source>
</evidence>
<dbReference type="InterPro" id="IPR002509">
    <property type="entry name" value="NODB_dom"/>
</dbReference>
<dbReference type="GO" id="GO:0016810">
    <property type="term" value="F:hydrolase activity, acting on carbon-nitrogen (but not peptide) bonds"/>
    <property type="evidence" value="ECO:0007669"/>
    <property type="project" value="InterPro"/>
</dbReference>
<reference evidence="8" key="1">
    <citation type="journal article" date="2019" name="Int. J. Syst. Evol. Microbiol.">
        <title>The Global Catalogue of Microorganisms (GCM) 10K type strain sequencing project: providing services to taxonomists for standard genome sequencing and annotation.</title>
        <authorList>
            <consortium name="The Broad Institute Genomics Platform"/>
            <consortium name="The Broad Institute Genome Sequencing Center for Infectious Disease"/>
            <person name="Wu L."/>
            <person name="Ma J."/>
        </authorList>
    </citation>
    <scope>NUCLEOTIDE SEQUENCE [LARGE SCALE GENOMIC DNA]</scope>
    <source>
        <strain evidence="8">NBRC 12467</strain>
    </source>
</reference>
<dbReference type="Pfam" id="PF01522">
    <property type="entry name" value="Polysacc_deac_1"/>
    <property type="match status" value="1"/>
</dbReference>
<dbReference type="PROSITE" id="PS51677">
    <property type="entry name" value="NODB"/>
    <property type="match status" value="1"/>
</dbReference>
<name>A0AA37SJQ1_9PROT</name>
<accession>A0AA37SJQ1</accession>
<dbReference type="PANTHER" id="PTHR43123">
    <property type="entry name" value="POLYSACCHARIDE DEACETYLASE-RELATED"/>
    <property type="match status" value="1"/>
</dbReference>
<feature type="domain" description="NodB homology" evidence="6">
    <location>
        <begin position="67"/>
        <end position="285"/>
    </location>
</feature>
<comment type="function">
    <text evidence="1">Is involved in generating a small heat-stable compound (Nod), an acylated oligomer of N-acetylglucosamine, that stimulates mitosis in various plant protoplasts.</text>
</comment>
<keyword evidence="8" id="KW-1185">Reference proteome</keyword>
<gene>
    <name evidence="7" type="ORF">GCM10007872_30210</name>
</gene>